<feature type="compositionally biased region" description="Basic and acidic residues" evidence="1">
    <location>
        <begin position="165"/>
        <end position="180"/>
    </location>
</feature>
<reference evidence="2" key="1">
    <citation type="submission" date="2015-01" db="EMBL/GenBank/DDBJ databases">
        <authorList>
            <person name="Durling Mikael"/>
        </authorList>
    </citation>
    <scope>NUCLEOTIDE SEQUENCE</scope>
</reference>
<proteinExistence type="predicted"/>
<evidence type="ECO:0000313" key="2">
    <source>
        <dbReference type="EMBL" id="CEO49026.1"/>
    </source>
</evidence>
<sequence>MGGLSIQCRCINSRPPPIHMQVLGDAHFHLHVLDCISRCAHFSSCCYSLTEFFFRFLAQSGSLMMTQGEQDNIATYSRVTQCLGTKPSAQGELLSLPLFFCRRPDKDEAPRLAAHAGWSLRNRISSQLRKQDQAGRGTQHRSENASLVAHRRIACSGSGSLHMTIDAKQRSHPGDVKPSR</sequence>
<protein>
    <submittedName>
        <fullName evidence="2">Uncharacterized protein</fullName>
    </submittedName>
</protein>
<gene>
    <name evidence="2" type="ORF">BN869_000005083_1</name>
</gene>
<dbReference type="AlphaFoldDB" id="A0A0B7K2W3"/>
<organism evidence="2">
    <name type="scientific">Bionectria ochroleuca</name>
    <name type="common">Gliocladium roseum</name>
    <dbReference type="NCBI Taxonomy" id="29856"/>
    <lineage>
        <taxon>Eukaryota</taxon>
        <taxon>Fungi</taxon>
        <taxon>Dikarya</taxon>
        <taxon>Ascomycota</taxon>
        <taxon>Pezizomycotina</taxon>
        <taxon>Sordariomycetes</taxon>
        <taxon>Hypocreomycetidae</taxon>
        <taxon>Hypocreales</taxon>
        <taxon>Bionectriaceae</taxon>
        <taxon>Clonostachys</taxon>
    </lineage>
</organism>
<evidence type="ECO:0000256" key="1">
    <source>
        <dbReference type="SAM" id="MobiDB-lite"/>
    </source>
</evidence>
<dbReference type="EMBL" id="CDPU01000012">
    <property type="protein sequence ID" value="CEO49026.1"/>
    <property type="molecule type" value="Genomic_DNA"/>
</dbReference>
<feature type="region of interest" description="Disordered" evidence="1">
    <location>
        <begin position="128"/>
        <end position="180"/>
    </location>
</feature>
<accession>A0A0B7K2W3</accession>
<name>A0A0B7K2W3_BIOOC</name>